<evidence type="ECO:0000259" key="9">
    <source>
        <dbReference type="Pfam" id="PF12842"/>
    </source>
</evidence>
<dbReference type="InterPro" id="IPR007196">
    <property type="entry name" value="CCR4-Not_Not1_C"/>
</dbReference>
<organism evidence="14 15">
    <name type="scientific">Meristemomyces frigidus</name>
    <dbReference type="NCBI Taxonomy" id="1508187"/>
    <lineage>
        <taxon>Eukaryota</taxon>
        <taxon>Fungi</taxon>
        <taxon>Dikarya</taxon>
        <taxon>Ascomycota</taxon>
        <taxon>Pezizomycotina</taxon>
        <taxon>Dothideomycetes</taxon>
        <taxon>Dothideomycetidae</taxon>
        <taxon>Mycosphaerellales</taxon>
        <taxon>Teratosphaeriaceae</taxon>
        <taxon>Meristemomyces</taxon>
    </lineage>
</organism>
<feature type="domain" description="CCR4-NOT transcription complex subunit 1" evidence="9">
    <location>
        <begin position="965"/>
        <end position="1106"/>
    </location>
</feature>
<evidence type="ECO:0000313" key="15">
    <source>
        <dbReference type="Proteomes" id="UP001310890"/>
    </source>
</evidence>
<dbReference type="FunFam" id="1.25.40.180:FF:000012">
    <property type="entry name" value="Ccr4-Not transcription complex subunit"/>
    <property type="match status" value="1"/>
</dbReference>
<accession>A0AAN7TR80</accession>
<dbReference type="GO" id="GO:0005634">
    <property type="term" value="C:nucleus"/>
    <property type="evidence" value="ECO:0007669"/>
    <property type="project" value="UniProtKB-SubCell"/>
</dbReference>
<dbReference type="InterPro" id="IPR032194">
    <property type="entry name" value="CNOT1_HEAT"/>
</dbReference>
<dbReference type="GO" id="GO:0060090">
    <property type="term" value="F:molecular adaptor activity"/>
    <property type="evidence" value="ECO:0007669"/>
    <property type="project" value="TreeGrafter"/>
</dbReference>
<feature type="domain" description="CCR4-NOT transcription complex subunit 1-like NOT1 connector" evidence="13">
    <location>
        <begin position="1280"/>
        <end position="1419"/>
    </location>
</feature>
<keyword evidence="2" id="KW-0678">Repressor</keyword>
<dbReference type="Gene3D" id="1.25.40.800">
    <property type="match status" value="1"/>
</dbReference>
<name>A0AAN7TR80_9PEZI</name>
<dbReference type="InterPro" id="IPR040398">
    <property type="entry name" value="Not1"/>
</dbReference>
<dbReference type="Pfam" id="PF25097">
    <property type="entry name" value="ARM_Cnot1"/>
    <property type="match status" value="1"/>
</dbReference>
<dbReference type="PANTHER" id="PTHR13162:SF8">
    <property type="entry name" value="CCR4-NOT TRANSCRIPTION COMPLEX SUBUNIT 1"/>
    <property type="match status" value="1"/>
</dbReference>
<keyword evidence="4" id="KW-0804">Transcription</keyword>
<dbReference type="Pfam" id="PF12842">
    <property type="entry name" value="DUF3819"/>
    <property type="match status" value="1"/>
</dbReference>
<evidence type="ECO:0000313" key="14">
    <source>
        <dbReference type="EMBL" id="KAK5117970.1"/>
    </source>
</evidence>
<dbReference type="CDD" id="cd20710">
    <property type="entry name" value="NOT1_connector"/>
    <property type="match status" value="1"/>
</dbReference>
<evidence type="ECO:0000259" key="13">
    <source>
        <dbReference type="Pfam" id="PF25097"/>
    </source>
</evidence>
<feature type="domain" description="CCR4-NOT transcription complex subunit 1 CAF1-binding" evidence="10">
    <location>
        <begin position="684"/>
        <end position="903"/>
    </location>
</feature>
<feature type="domain" description="CCR4-NOT transcription complex subunit 1 HEAT repeat" evidence="12">
    <location>
        <begin position="294"/>
        <end position="439"/>
    </location>
</feature>
<dbReference type="Proteomes" id="UP001310890">
    <property type="component" value="Unassembled WGS sequence"/>
</dbReference>
<dbReference type="InterPro" id="IPR032191">
    <property type="entry name" value="CNOT1_CAF1_bind"/>
</dbReference>
<dbReference type="InterPro" id="IPR055454">
    <property type="entry name" value="CNOT1-like_NOT1_connector"/>
</dbReference>
<evidence type="ECO:0000259" key="12">
    <source>
        <dbReference type="Pfam" id="PF16418"/>
    </source>
</evidence>
<dbReference type="GO" id="GO:0000289">
    <property type="term" value="P:nuclear-transcribed mRNA poly(A) tail shortening"/>
    <property type="evidence" value="ECO:0007669"/>
    <property type="project" value="UniProtKB-ARBA"/>
</dbReference>
<evidence type="ECO:0000256" key="2">
    <source>
        <dbReference type="ARBA" id="ARBA00022491"/>
    </source>
</evidence>
<evidence type="ECO:0000256" key="7">
    <source>
        <dbReference type="ARBA" id="ARBA00074459"/>
    </source>
</evidence>
<evidence type="ECO:0000256" key="3">
    <source>
        <dbReference type="ARBA" id="ARBA00023015"/>
    </source>
</evidence>
<dbReference type="PANTHER" id="PTHR13162">
    <property type="entry name" value="CCR4-NOT TRANSCRIPTION COMPLEX"/>
    <property type="match status" value="1"/>
</dbReference>
<proteinExistence type="predicted"/>
<reference evidence="14" key="1">
    <citation type="submission" date="2023-08" db="EMBL/GenBank/DDBJ databases">
        <title>Black Yeasts Isolated from many extreme environments.</title>
        <authorList>
            <person name="Coleine C."/>
            <person name="Stajich J.E."/>
            <person name="Selbmann L."/>
        </authorList>
    </citation>
    <scope>NUCLEOTIDE SEQUENCE</scope>
    <source>
        <strain evidence="14">CCFEE 5401</strain>
    </source>
</reference>
<evidence type="ECO:0000259" key="11">
    <source>
        <dbReference type="Pfam" id="PF16417"/>
    </source>
</evidence>
<evidence type="ECO:0000256" key="5">
    <source>
        <dbReference type="ARBA" id="ARBA00023242"/>
    </source>
</evidence>
<dbReference type="GO" id="GO:0030015">
    <property type="term" value="C:CCR4-NOT core complex"/>
    <property type="evidence" value="ECO:0007669"/>
    <property type="project" value="InterPro"/>
</dbReference>
<dbReference type="InterPro" id="IPR024557">
    <property type="entry name" value="CNOT1_dom_4"/>
</dbReference>
<feature type="domain" description="CCR4-Not complex component Not1 C-terminal" evidence="8">
    <location>
        <begin position="1579"/>
        <end position="1930"/>
    </location>
</feature>
<dbReference type="Gene3D" id="1.25.40.840">
    <property type="entry name" value="CCR4-NOT transcription complex subunit 1 TTP binding domain"/>
    <property type="match status" value="1"/>
</dbReference>
<dbReference type="EMBL" id="JAVRRL010000003">
    <property type="protein sequence ID" value="KAK5117970.1"/>
    <property type="molecule type" value="Genomic_DNA"/>
</dbReference>
<dbReference type="Pfam" id="PF16418">
    <property type="entry name" value="CNOT1_HEAT"/>
    <property type="match status" value="1"/>
</dbReference>
<keyword evidence="5" id="KW-0539">Nucleus</keyword>
<comment type="function">
    <text evidence="6">Acts as a component of the CCR4-NOT core complex, which in the nucleus seems to be a general transcription factor, and in the cytoplasm the major mRNA deadenylase involved in mRNA turnover. The NOT protein subcomplex negatively regulates the basal and activated transcription of many genes. Preferentially affects TC-type TATA element-dependent transcription. Could directly or indirectly inhibit component(s) of the general transcription machinery.</text>
</comment>
<evidence type="ECO:0000259" key="10">
    <source>
        <dbReference type="Pfam" id="PF16415"/>
    </source>
</evidence>
<dbReference type="Gene3D" id="1.25.40.790">
    <property type="match status" value="1"/>
</dbReference>
<gene>
    <name evidence="14" type="ORF">LTR62_004014</name>
</gene>
<dbReference type="Pfam" id="PF04054">
    <property type="entry name" value="Not1"/>
    <property type="match status" value="1"/>
</dbReference>
<comment type="subcellular location">
    <subcellularLocation>
        <location evidence="1">Nucleus</location>
    </subcellularLocation>
</comment>
<comment type="caution">
    <text evidence="14">The sequence shown here is derived from an EMBL/GenBank/DDBJ whole genome shotgun (WGS) entry which is preliminary data.</text>
</comment>
<feature type="domain" description="CCR4-NOT transcription complex subunit 1 TTP binding" evidence="11">
    <location>
        <begin position="484"/>
        <end position="627"/>
    </location>
</feature>
<sequence>MAVLASVIERIHQDPPREFGDQQRENIGYAIKVRYTKLNARIPAAVAGAMYLANLLDQLDSRLARIVQRTGPRCTASPDACKDMLAGVENRDISYLQVANALFFMVTAHNGDAYNASVFVEALRHHKAGSKIDWTDVVQGFDKENLHVSKKQFLGLYNALVPLTQEYVNFDIQNLWGGRWQVRLTQLSFVAAFLSTTSEELDVERIPRLRRAFTLEDYEGAPEAIRVYAAGAVKHPLVSRDATESLFEIIFQSQDTYADAQMLGIPETIINPNMTVFLCAASAVPKPWAPLQDQALKQLFLPFVLKQHPDYDFVMHSLWLHDRQWVALQLVHFYQQQNTLLAFIYEHAVEHNWLELLLTIQSTFGVDIAAYAHSKGQCDLTEWAQPLVNNLGMIEFGRAIHEFIVSKVEDEASAEKERMPRTSLPLALKTVHALLMMLEDLLGDDDLGPLYRQCLQTYPRLFNYGDDPKIDEILEEQCVIGHGLAKEADAEMQERYKQMYGATASPEDIVKELQECKVSEDPDKQDLFAAMLQGLFDEYNCFGEYPNEALATTAVLFGGLVSYNVLSNIAEQAAIYMIFEAVSEYGPDDSMYRFGLQAMLHLLGRLKEWPHLAERILRIESLQNTPAYTAAQNTLRELQQDGIVLNGDSVNGITNGTLDDDFPVDSPTPPFSAIRPDSIRAELYEEPNEDVSDRVMFALNNVSARNLAEKFRDLDTLEERHHQWFAHYLVEELAKSQPNFQALYLQLLETFDRRLLWAEVLRETYSSCTRMINAPSTMEQASERNSLKNLGAWLGALTLARNQPIMHRNLSFRDLLIEGHDTQRLLVAIPFTCKALWYSRTSKVFRPPNPWLMELLGLLSELYHFGELKLNLKFEIEVLCKDLGMDIKTIEPLEIVRAGRPMSENNLLTPYVGDGGQDGFGDMHIMGLSKRAPNERFSPEAVIQALPDLRNMLQIPTAAGNVTQPQLREVFITAASQAIYEIIAPVVERSVTIAAISTSELIQKDFATEADVEKLKSSAYTVVKALSGSLALVTCKEPLRMSITNNIRIIASRSIQEPLPEGQILMFVNDNIETVCSLVERAAEDHSVAEIDAQLAVAIDDRRRHNEQRSNESFNNPPVSRWAQLIPEPFRQDPQGGNASGLNRQQLGLYEEFGRQARITPATHASSMSQDVRGQLPDVLGDGYLQNMQTPVETPALPRQTPQQQRLPLQAPPGHLVNGYMDATMAWQKALDLLDELLQTCREASEEHVSEISGDGPIRRVFQQFVALFQVQPPAQRESVAAAAAERCIVLLYSEAQKRLEYEVLARVLQELNMVSVPAGHRLQLFLVNTVDDKVYNIDATVVLMALGLLDVSTVDVQAQKAIRAQRSAVLPFLLGLFDEIMLGEHALAMRADFAYTYDALGQWLTAEPENDTLRQVVARLHVPINQSNGMPSPPQGNKRDQLEYTFEEWVRLQRKQLPLHSYLAFVRQLYEKHITSEPEDSLEFLRACLEMCCAAFERATGRGFATQETAYVHIDAFAKLVAYMVVYQPPADGESPTNKFTSLGAILQLIVLIMNDHQVKQREQWNGRVYFRFFSVLLCEIHEAEHHLGPQRTQNIARRFASCLEGLQPKYFSGFLQYWLALISHRLLVPILLGQGRASGGWDAYVALLSIAFDSLVALFNAPGVAPVVVQEFYRGVNRILLMVHHDFPEFLVERHYQLNSKVPRGCVQLHNLINSAVPRNVEQPDPFSPGLKINRLDQVREAPTIAGNIEEVLMEAGIKEAVERVCVGSDFNDDDCSLIAVSVAPEAGQVDSTLTNALILYIGAHATSASTVFSSAAPSARLLERLLLREKSPITRYAIAMAMVNQVRYVNAHTHYFATALTHMLTIASPEVQEQVLLSIEERLMAPKPHPWGILVMMLEIIKSPSINIWELPATKASPQISQMLHSLVQSSDPLRMGRSPLGGSML</sequence>
<dbReference type="InterPro" id="IPR032193">
    <property type="entry name" value="CNOT1_TTP_bind"/>
</dbReference>
<dbReference type="Gene3D" id="1.25.40.180">
    <property type="match status" value="1"/>
</dbReference>
<evidence type="ECO:0000256" key="4">
    <source>
        <dbReference type="ARBA" id="ARBA00023163"/>
    </source>
</evidence>
<evidence type="ECO:0000256" key="1">
    <source>
        <dbReference type="ARBA" id="ARBA00004123"/>
    </source>
</evidence>
<dbReference type="InterPro" id="IPR038535">
    <property type="entry name" value="CNOT1_TTP_bind_sf"/>
</dbReference>
<dbReference type="Pfam" id="PF16415">
    <property type="entry name" value="CNOT1_CAF1_bind"/>
    <property type="match status" value="1"/>
</dbReference>
<evidence type="ECO:0000259" key="8">
    <source>
        <dbReference type="Pfam" id="PF04054"/>
    </source>
</evidence>
<dbReference type="Pfam" id="PF16417">
    <property type="entry name" value="CNOT1_TTP_bind"/>
    <property type="match status" value="1"/>
</dbReference>
<dbReference type="GO" id="GO:0000932">
    <property type="term" value="C:P-body"/>
    <property type="evidence" value="ECO:0007669"/>
    <property type="project" value="TreeGrafter"/>
</dbReference>
<dbReference type="GO" id="GO:0017148">
    <property type="term" value="P:negative regulation of translation"/>
    <property type="evidence" value="ECO:0007669"/>
    <property type="project" value="InterPro"/>
</dbReference>
<protein>
    <recommendedName>
        <fullName evidence="7">General negative regulator of transcription subunit 1</fullName>
    </recommendedName>
</protein>
<evidence type="ECO:0000256" key="6">
    <source>
        <dbReference type="ARBA" id="ARBA00059181"/>
    </source>
</evidence>
<keyword evidence="3" id="KW-0805">Transcription regulation</keyword>